<feature type="domain" description="ABC transmembrane type-2" evidence="9">
    <location>
        <begin position="143"/>
        <end position="370"/>
    </location>
</feature>
<keyword evidence="7 8" id="KW-0472">Membrane</keyword>
<accession>V8G3E3</accession>
<evidence type="ECO:0000256" key="7">
    <source>
        <dbReference type="ARBA" id="ARBA00023136"/>
    </source>
</evidence>
<evidence type="ECO:0000256" key="2">
    <source>
        <dbReference type="ARBA" id="ARBA00007783"/>
    </source>
</evidence>
<dbReference type="RefSeq" id="WP_023951546.1">
    <property type="nucleotide sequence ID" value="NZ_AYSV01000090.1"/>
</dbReference>
<dbReference type="Pfam" id="PF12698">
    <property type="entry name" value="ABC2_membrane_3"/>
    <property type="match status" value="1"/>
</dbReference>
<proteinExistence type="inferred from homology"/>
<protein>
    <submittedName>
        <fullName evidence="10">ABC transporter permease</fullName>
    </submittedName>
</protein>
<keyword evidence="5 8" id="KW-0812">Transmembrane</keyword>
<gene>
    <name evidence="10" type="ORF">V757_08110</name>
</gene>
<dbReference type="AlphaFoldDB" id="V8G3E3"/>
<evidence type="ECO:0000256" key="4">
    <source>
        <dbReference type="ARBA" id="ARBA00022475"/>
    </source>
</evidence>
<dbReference type="InterPro" id="IPR013525">
    <property type="entry name" value="ABC2_TM"/>
</dbReference>
<feature type="transmembrane region" description="Helical" evidence="8">
    <location>
        <begin position="20"/>
        <end position="41"/>
    </location>
</feature>
<dbReference type="Proteomes" id="UP000018766">
    <property type="component" value="Unassembled WGS sequence"/>
</dbReference>
<dbReference type="GO" id="GO:0005886">
    <property type="term" value="C:plasma membrane"/>
    <property type="evidence" value="ECO:0007669"/>
    <property type="project" value="UniProtKB-SubCell"/>
</dbReference>
<evidence type="ECO:0000259" key="9">
    <source>
        <dbReference type="PROSITE" id="PS51012"/>
    </source>
</evidence>
<evidence type="ECO:0000313" key="10">
    <source>
        <dbReference type="EMBL" id="ETD70207.1"/>
    </source>
</evidence>
<dbReference type="PROSITE" id="PS51012">
    <property type="entry name" value="ABC_TM2"/>
    <property type="match status" value="1"/>
</dbReference>
<evidence type="ECO:0000313" key="11">
    <source>
        <dbReference type="Proteomes" id="UP000018766"/>
    </source>
</evidence>
<sequence length="375" mass="41544">MWRWIKNVYFLTIKEFKSLFTDPVLLGLIVYMFTIGIIMAVNAASTELKNASIAVVDNDQSTLSHQLKDSLLEPNFKPPVDIQTNEVDRGMDVGKYTFVLDIPENFQADLLAGFNPKIQLLVDATAMTQAAIGSSYIQEIFSREINNYLNTNSALASPFTTSMQVLYNPNFSSKWFMGVMQVVGNLSLITLLLSGAAVIRERERGTIEHLLVMPVVSSEIAISKILANSVIIITVAIMSLFLVVRGYLQVPIDVTSVPLFALGVFTFLFSTASLGILLAIIAPTMPQFGLLCLPIYIVMYMLSGATSPIENMPIFFQTITQFSPQTILSSFAQEVLFKHATFSQAWEFLAKMFGMGSLFLCIALVQFKSMLSRQG</sequence>
<dbReference type="GO" id="GO:0140359">
    <property type="term" value="F:ABC-type transporter activity"/>
    <property type="evidence" value="ECO:0007669"/>
    <property type="project" value="InterPro"/>
</dbReference>
<evidence type="ECO:0000256" key="5">
    <source>
        <dbReference type="ARBA" id="ARBA00022692"/>
    </source>
</evidence>
<dbReference type="PANTHER" id="PTHR30294:SF47">
    <property type="entry name" value="INNER MEMBRANE TRANSPORT PERMEASE YHHJ"/>
    <property type="match status" value="1"/>
</dbReference>
<evidence type="ECO:0000256" key="8">
    <source>
        <dbReference type="SAM" id="Phobius"/>
    </source>
</evidence>
<feature type="transmembrane region" description="Helical" evidence="8">
    <location>
        <begin position="225"/>
        <end position="248"/>
    </location>
</feature>
<dbReference type="PATRIC" id="fig|1414851.3.peg.1674"/>
<name>V8G3E3_9BURK</name>
<evidence type="ECO:0000256" key="1">
    <source>
        <dbReference type="ARBA" id="ARBA00004651"/>
    </source>
</evidence>
<comment type="caution">
    <text evidence="10">The sequence shown here is derived from an EMBL/GenBank/DDBJ whole genome shotgun (WGS) entry which is preliminary data.</text>
</comment>
<feature type="transmembrane region" description="Helical" evidence="8">
    <location>
        <begin position="175"/>
        <end position="199"/>
    </location>
</feature>
<evidence type="ECO:0000256" key="3">
    <source>
        <dbReference type="ARBA" id="ARBA00022448"/>
    </source>
</evidence>
<organism evidence="10 11">
    <name type="scientific">Pelistega indica</name>
    <dbReference type="NCBI Taxonomy" id="1414851"/>
    <lineage>
        <taxon>Bacteria</taxon>
        <taxon>Pseudomonadati</taxon>
        <taxon>Pseudomonadota</taxon>
        <taxon>Betaproteobacteria</taxon>
        <taxon>Burkholderiales</taxon>
        <taxon>Alcaligenaceae</taxon>
        <taxon>Pelistega</taxon>
    </lineage>
</organism>
<feature type="transmembrane region" description="Helical" evidence="8">
    <location>
        <begin position="260"/>
        <end position="281"/>
    </location>
</feature>
<dbReference type="Gene3D" id="3.40.1710.10">
    <property type="entry name" value="abc type-2 transporter like domain"/>
    <property type="match status" value="1"/>
</dbReference>
<keyword evidence="6 8" id="KW-1133">Transmembrane helix</keyword>
<keyword evidence="11" id="KW-1185">Reference proteome</keyword>
<feature type="transmembrane region" description="Helical" evidence="8">
    <location>
        <begin position="348"/>
        <end position="367"/>
    </location>
</feature>
<evidence type="ECO:0000256" key="6">
    <source>
        <dbReference type="ARBA" id="ARBA00022989"/>
    </source>
</evidence>
<comment type="similarity">
    <text evidence="2">Belongs to the ABC-2 integral membrane protein family.</text>
</comment>
<dbReference type="OrthoDB" id="9808686at2"/>
<keyword evidence="4" id="KW-1003">Cell membrane</keyword>
<dbReference type="InterPro" id="IPR051449">
    <property type="entry name" value="ABC-2_transporter_component"/>
</dbReference>
<dbReference type="InterPro" id="IPR047817">
    <property type="entry name" value="ABC2_TM_bact-type"/>
</dbReference>
<reference evidence="10 11" key="1">
    <citation type="submission" date="2013-11" db="EMBL/GenBank/DDBJ databases">
        <title>Genomic analysis of Pelistega sp. HM-7.</title>
        <authorList>
            <person name="Kumbhare S.V."/>
            <person name="Shetty S.A."/>
            <person name="Sharma O."/>
            <person name="Dhotre D.P."/>
        </authorList>
    </citation>
    <scope>NUCLEOTIDE SEQUENCE [LARGE SCALE GENOMIC DNA]</scope>
    <source>
        <strain evidence="10 11">HM-7</strain>
    </source>
</reference>
<feature type="transmembrane region" description="Helical" evidence="8">
    <location>
        <begin position="288"/>
        <end position="306"/>
    </location>
</feature>
<keyword evidence="3" id="KW-0813">Transport</keyword>
<comment type="subcellular location">
    <subcellularLocation>
        <location evidence="1">Cell membrane</location>
        <topology evidence="1">Multi-pass membrane protein</topology>
    </subcellularLocation>
</comment>
<dbReference type="EMBL" id="AYSV01000090">
    <property type="protein sequence ID" value="ETD70207.1"/>
    <property type="molecule type" value="Genomic_DNA"/>
</dbReference>
<dbReference type="PANTHER" id="PTHR30294">
    <property type="entry name" value="MEMBRANE COMPONENT OF ABC TRANSPORTER YHHJ-RELATED"/>
    <property type="match status" value="1"/>
</dbReference>